<keyword evidence="2" id="KW-0813">Transport</keyword>
<evidence type="ECO:0000313" key="5">
    <source>
        <dbReference type="EMBL" id="KAA0152056.1"/>
    </source>
</evidence>
<evidence type="ECO:0000256" key="4">
    <source>
        <dbReference type="SAM" id="MobiDB-lite"/>
    </source>
</evidence>
<dbReference type="Proteomes" id="UP000324907">
    <property type="component" value="Unassembled WGS sequence"/>
</dbReference>
<dbReference type="OrthoDB" id="7676488at2759"/>
<proteinExistence type="inferred from homology"/>
<dbReference type="InterPro" id="IPR002699">
    <property type="entry name" value="V_ATPase_D"/>
</dbReference>
<accession>A0A5A8CGE9</accession>
<dbReference type="Proteomes" id="UP000325113">
    <property type="component" value="Unassembled WGS sequence"/>
</dbReference>
<dbReference type="EMBL" id="VLTO01000129">
    <property type="protein sequence ID" value="KAA0162012.1"/>
    <property type="molecule type" value="Genomic_DNA"/>
</dbReference>
<evidence type="ECO:0000313" key="12">
    <source>
        <dbReference type="Proteomes" id="UP000325113"/>
    </source>
</evidence>
<feature type="region of interest" description="Disordered" evidence="4">
    <location>
        <begin position="216"/>
        <end position="275"/>
    </location>
</feature>
<protein>
    <recommendedName>
        <fullName evidence="13">V-type proton ATPase subunit D</fullName>
    </recommendedName>
</protein>
<dbReference type="EMBL" id="VLTL01000021">
    <property type="protein sequence ID" value="KAA0169525.1"/>
    <property type="molecule type" value="Genomic_DNA"/>
</dbReference>
<evidence type="ECO:0000313" key="7">
    <source>
        <dbReference type="EMBL" id="KAA0166266.1"/>
    </source>
</evidence>
<comment type="caution">
    <text evidence="5">The sequence shown here is derived from an EMBL/GenBank/DDBJ whole genome shotgun (WGS) entry which is preliminary data.</text>
</comment>
<dbReference type="EMBL" id="VLTM01000009">
    <property type="protein sequence ID" value="KAA0166266.1"/>
    <property type="molecule type" value="Genomic_DNA"/>
</dbReference>
<evidence type="ECO:0000313" key="10">
    <source>
        <dbReference type="Proteomes" id="UP000323011"/>
    </source>
</evidence>
<reference evidence="9 10" key="1">
    <citation type="submission" date="2019-07" db="EMBL/GenBank/DDBJ databases">
        <title>Genomes of Cafeteria roenbergensis.</title>
        <authorList>
            <person name="Fischer M.G."/>
            <person name="Hackl T."/>
            <person name="Roman M."/>
        </authorList>
    </citation>
    <scope>NUCLEOTIDE SEQUENCE [LARGE SCALE GENOMIC DNA]</scope>
    <source>
        <strain evidence="5 10">BVI</strain>
        <strain evidence="7 12">Cflag</strain>
        <strain evidence="6 9">E4-10P</strain>
        <strain evidence="8 11">RCC970-E3</strain>
    </source>
</reference>
<organism evidence="5 10">
    <name type="scientific">Cafeteria roenbergensis</name>
    <name type="common">Marine flagellate</name>
    <dbReference type="NCBI Taxonomy" id="33653"/>
    <lineage>
        <taxon>Eukaryota</taxon>
        <taxon>Sar</taxon>
        <taxon>Stramenopiles</taxon>
        <taxon>Bigyra</taxon>
        <taxon>Opalozoa</taxon>
        <taxon>Bicosoecida</taxon>
        <taxon>Cafeteriaceae</taxon>
        <taxon>Cafeteria</taxon>
    </lineage>
</organism>
<keyword evidence="10" id="KW-1185">Reference proteome</keyword>
<evidence type="ECO:0000313" key="8">
    <source>
        <dbReference type="EMBL" id="KAA0169525.1"/>
    </source>
</evidence>
<dbReference type="Gene3D" id="1.10.287.3240">
    <property type="match status" value="1"/>
</dbReference>
<dbReference type="Proteomes" id="UP000322899">
    <property type="component" value="Unassembled WGS sequence"/>
</dbReference>
<sequence>MASSKRAAVFPTRMALTTWKGQHTGAAKGYDLLKKKRDALKKRFHTICKNIADGKREAISELEEAHDSLERARWAAGDFSRQVESTLPSQAAVHADVMVENVAGVELPRMQVHFDEAEAVAAAQFGMAGGGREIGEAQSVWQSVVRRLIVLAGLQTQFAALDQSIKLTARRVNALENVLLPRIIETIRYIDTELDEMEREEVYRVKKVLEVKRRKEAEETEEAAADGWGTDEGSAAPAAGAAAAAAGAAAAASKPKEAWEEDEEDDGGLSFEQLS</sequence>
<evidence type="ECO:0000256" key="2">
    <source>
        <dbReference type="ARBA" id="ARBA00022448"/>
    </source>
</evidence>
<evidence type="ECO:0000313" key="11">
    <source>
        <dbReference type="Proteomes" id="UP000324907"/>
    </source>
</evidence>
<dbReference type="AlphaFoldDB" id="A0A5A8CGE9"/>
<dbReference type="EMBL" id="VLTN01000023">
    <property type="protein sequence ID" value="KAA0152056.1"/>
    <property type="molecule type" value="Genomic_DNA"/>
</dbReference>
<dbReference type="GO" id="GO:0046961">
    <property type="term" value="F:proton-transporting ATPase activity, rotational mechanism"/>
    <property type="evidence" value="ECO:0007669"/>
    <property type="project" value="InterPro"/>
</dbReference>
<dbReference type="PANTHER" id="PTHR11671">
    <property type="entry name" value="V-TYPE ATP SYNTHASE SUBUNIT D"/>
    <property type="match status" value="1"/>
</dbReference>
<evidence type="ECO:0000313" key="6">
    <source>
        <dbReference type="EMBL" id="KAA0162012.1"/>
    </source>
</evidence>
<name>A0A5A8CGE9_CAFRO</name>
<dbReference type="NCBIfam" id="TIGR00309">
    <property type="entry name" value="V_ATPase_subD"/>
    <property type="match status" value="1"/>
</dbReference>
<evidence type="ECO:0000313" key="9">
    <source>
        <dbReference type="Proteomes" id="UP000322899"/>
    </source>
</evidence>
<gene>
    <name evidence="6" type="ORF">FNF27_08102</name>
    <name evidence="8" type="ORF">FNF28_01970</name>
    <name evidence="5" type="ORF">FNF29_04170</name>
    <name evidence="7" type="ORF">FNF31_01492</name>
</gene>
<dbReference type="HAMAP" id="MF_00271">
    <property type="entry name" value="ATP_synth_D_arch"/>
    <property type="match status" value="1"/>
</dbReference>
<dbReference type="OMA" id="REEFFRM"/>
<evidence type="ECO:0000256" key="1">
    <source>
        <dbReference type="ARBA" id="ARBA00005850"/>
    </source>
</evidence>
<dbReference type="Proteomes" id="UP000323011">
    <property type="component" value="Unassembled WGS sequence"/>
</dbReference>
<evidence type="ECO:0000256" key="3">
    <source>
        <dbReference type="ARBA" id="ARBA00023065"/>
    </source>
</evidence>
<feature type="compositionally biased region" description="Low complexity" evidence="4">
    <location>
        <begin position="232"/>
        <end position="253"/>
    </location>
</feature>
<dbReference type="Pfam" id="PF01813">
    <property type="entry name" value="ATP-synt_D"/>
    <property type="match status" value="1"/>
</dbReference>
<keyword evidence="3" id="KW-0406">Ion transport</keyword>
<comment type="similarity">
    <text evidence="1">Belongs to the V-ATPase D subunit family.</text>
</comment>
<evidence type="ECO:0008006" key="13">
    <source>
        <dbReference type="Google" id="ProtNLM"/>
    </source>
</evidence>